<dbReference type="InterPro" id="IPR037213">
    <property type="entry name" value="Run_dom_sf"/>
</dbReference>
<evidence type="ECO:0000256" key="1">
    <source>
        <dbReference type="ARBA" id="ARBA00004496"/>
    </source>
</evidence>
<dbReference type="EMBL" id="UYJE01002801">
    <property type="protein sequence ID" value="VDI13819.1"/>
    <property type="molecule type" value="Genomic_DNA"/>
</dbReference>
<feature type="region of interest" description="Disordered" evidence="5">
    <location>
        <begin position="493"/>
        <end position="531"/>
    </location>
</feature>
<dbReference type="Gene3D" id="2.30.29.30">
    <property type="entry name" value="Pleckstrin-homology domain (PH domain)/Phosphotyrosine-binding domain (PTB)"/>
    <property type="match status" value="1"/>
</dbReference>
<gene>
    <name evidence="8" type="ORF">MGAL_10B068261</name>
</gene>
<dbReference type="SUPFAM" id="SSF50729">
    <property type="entry name" value="PH domain-like"/>
    <property type="match status" value="1"/>
</dbReference>
<reference evidence="8" key="1">
    <citation type="submission" date="2018-11" db="EMBL/GenBank/DDBJ databases">
        <authorList>
            <person name="Alioto T."/>
            <person name="Alioto T."/>
        </authorList>
    </citation>
    <scope>NUCLEOTIDE SEQUENCE</scope>
</reference>
<keyword evidence="9" id="KW-1185">Reference proteome</keyword>
<dbReference type="GO" id="GO:0019894">
    <property type="term" value="F:kinesin binding"/>
    <property type="evidence" value="ECO:0007669"/>
    <property type="project" value="TreeGrafter"/>
</dbReference>
<evidence type="ECO:0000259" key="7">
    <source>
        <dbReference type="PROSITE" id="PS50826"/>
    </source>
</evidence>
<feature type="compositionally biased region" description="Polar residues" evidence="5">
    <location>
        <begin position="521"/>
        <end position="531"/>
    </location>
</feature>
<evidence type="ECO:0000259" key="6">
    <source>
        <dbReference type="PROSITE" id="PS50003"/>
    </source>
</evidence>
<dbReference type="InterPro" id="IPR057288">
    <property type="entry name" value="PH_PLEKHM2"/>
</dbReference>
<organism evidence="8 9">
    <name type="scientific">Mytilus galloprovincialis</name>
    <name type="common">Mediterranean mussel</name>
    <dbReference type="NCBI Taxonomy" id="29158"/>
    <lineage>
        <taxon>Eukaryota</taxon>
        <taxon>Metazoa</taxon>
        <taxon>Spiralia</taxon>
        <taxon>Lophotrochozoa</taxon>
        <taxon>Mollusca</taxon>
        <taxon>Bivalvia</taxon>
        <taxon>Autobranchia</taxon>
        <taxon>Pteriomorphia</taxon>
        <taxon>Mytilida</taxon>
        <taxon>Mytiloidea</taxon>
        <taxon>Mytilidae</taxon>
        <taxon>Mytilinae</taxon>
        <taxon>Mytilus</taxon>
    </lineage>
</organism>
<dbReference type="OrthoDB" id="9983817at2759"/>
<comment type="subcellular location">
    <subcellularLocation>
        <location evidence="1">Cytoplasm</location>
    </subcellularLocation>
    <subcellularLocation>
        <location evidence="2">Lysosome membrane</location>
    </subcellularLocation>
</comment>
<feature type="domain" description="RUN" evidence="7">
    <location>
        <begin position="41"/>
        <end position="163"/>
    </location>
</feature>
<evidence type="ECO:0000313" key="8">
    <source>
        <dbReference type="EMBL" id="VDI13819.1"/>
    </source>
</evidence>
<feature type="domain" description="PH" evidence="6">
    <location>
        <begin position="761"/>
        <end position="863"/>
    </location>
</feature>
<dbReference type="Pfam" id="PF23142">
    <property type="entry name" value="PH_PLEKHM2"/>
    <property type="match status" value="1"/>
</dbReference>
<evidence type="ECO:0000313" key="9">
    <source>
        <dbReference type="Proteomes" id="UP000596742"/>
    </source>
</evidence>
<evidence type="ECO:0000256" key="4">
    <source>
        <dbReference type="ARBA" id="ARBA00023228"/>
    </source>
</evidence>
<dbReference type="GO" id="GO:0005765">
    <property type="term" value="C:lysosomal membrane"/>
    <property type="evidence" value="ECO:0007669"/>
    <property type="project" value="UniProtKB-SubCell"/>
</dbReference>
<dbReference type="CDD" id="cd17680">
    <property type="entry name" value="RUN_PLEKHM2"/>
    <property type="match status" value="1"/>
</dbReference>
<dbReference type="SMART" id="SM00593">
    <property type="entry name" value="RUN"/>
    <property type="match status" value="1"/>
</dbReference>
<keyword evidence="4" id="KW-0458">Lysosome</keyword>
<dbReference type="InterPro" id="IPR047327">
    <property type="entry name" value="RUN_PLEKHM2"/>
</dbReference>
<dbReference type="Gene3D" id="1.20.58.900">
    <property type="match status" value="1"/>
</dbReference>
<dbReference type="InterPro" id="IPR004012">
    <property type="entry name" value="Run_dom"/>
</dbReference>
<dbReference type="PROSITE" id="PS50826">
    <property type="entry name" value="RUN"/>
    <property type="match status" value="1"/>
</dbReference>
<dbReference type="InterPro" id="IPR053015">
    <property type="entry name" value="PH_domain-containing_M2"/>
</dbReference>
<proteinExistence type="predicted"/>
<dbReference type="SMART" id="SM00233">
    <property type="entry name" value="PH"/>
    <property type="match status" value="1"/>
</dbReference>
<keyword evidence="3" id="KW-0963">Cytoplasm</keyword>
<comment type="caution">
    <text evidence="8">The sequence shown here is derived from an EMBL/GenBank/DDBJ whole genome shotgun (WGS) entry which is preliminary data.</text>
</comment>
<dbReference type="FunFam" id="1.20.58.900:FF:000004">
    <property type="entry name" value="pleckstrin homology domain-containing family M member 2 isoform X2"/>
    <property type="match status" value="1"/>
</dbReference>
<evidence type="ECO:0000256" key="5">
    <source>
        <dbReference type="SAM" id="MobiDB-lite"/>
    </source>
</evidence>
<dbReference type="AlphaFoldDB" id="A0A8B6D3W5"/>
<dbReference type="PANTHER" id="PTHR46556:SF1">
    <property type="entry name" value="PLECKSTRIN HOMOLOGY DOMAIN-CONTAINING FAMILY M MEMBER 2"/>
    <property type="match status" value="1"/>
</dbReference>
<dbReference type="InterPro" id="IPR011993">
    <property type="entry name" value="PH-like_dom_sf"/>
</dbReference>
<sequence length="929" mass="104932">MSITVNRSSFKDRIVENVAKAIKAIQEIQIYHTSDEPVVLTSDDRPARKLLEHLDHVFLHGLRHITNGYLKIVSEFSTKSTVKDIKRLTNVSTDLGRGRAWLSIALNEGLMESYFRCFEGNIKLVKRSYVRDALVLDQQRLNVLITLISGIELVVFQLDYDVPYLDLGTAPPQSRSRAESEESESDRLSLCSMDSVASNVSKNMIISRNSPVIVDDDDNRSHSTQMNGYLGQIDENIETKFDRLDSVITEDIEPEDTSIEVIHVKRGSGKAKKPKGKKNKKEPVIGTVGIDEQSPKNSNVKRPNELTLDLTAGEVQEQYEHIENLEKDVKPFYKLAHSVKEDELVTPDEKIHLKSDSLVNENPPSCLLDEEKTDFYDKSLDVSEKSVSDDGDNFIEDDYVQECTNPIKPCDNDQFAEKVIKKFQNKHNVTLSRNGDFYNSGSTFVNEADGVRNDGDELDNNTHKSAIFKHPGNGDVNTRLKEHLVPKIQDIKPINNHENDNSVHKNEVQPTKEKTDHSTNEKSSTSQMQDRVDNMINQPDIQLKHHMYEEEPEDTNLNESMNKSESLSEGELKLDNNTLLYLMLDVFDNSEEQFVKIFATTQGHTDGECIPVFLTLTDRSIYFLSQKQSDHRFYKDISIPFSSVDFINLGINGQSFHVVCTNRRNQYWIKTGNQVLTKAVIDCITTICNQSRLTAITVDDHATTQKIALKKYINKECPNEDTTICCYSLVHWDTPSTKGNNSEKLHREGHLLYKLHEPPGGIMAKGSQYLQNPVSLIYGQSWKPAYVELKDGLLCIYNDKNDSKPVLFVQIGGEECSGCRRAKDTDRDHCIQIIKSDESSIQLALASGLEASDWLQSLCQAVAEGIDSKVTEKMGCMACCLVMSQQKLLMCHEDLQSSFYRTLGSANVIDVTSVLEDPNVKTYCVLVCI</sequence>
<dbReference type="PROSITE" id="PS50003">
    <property type="entry name" value="PH_DOMAIN"/>
    <property type="match status" value="1"/>
</dbReference>
<evidence type="ECO:0000256" key="2">
    <source>
        <dbReference type="ARBA" id="ARBA00004656"/>
    </source>
</evidence>
<accession>A0A8B6D3W5</accession>
<dbReference type="SUPFAM" id="SSF140741">
    <property type="entry name" value="RUN domain-like"/>
    <property type="match status" value="1"/>
</dbReference>
<dbReference type="GO" id="GO:0007030">
    <property type="term" value="P:Golgi organization"/>
    <property type="evidence" value="ECO:0007669"/>
    <property type="project" value="TreeGrafter"/>
</dbReference>
<dbReference type="GO" id="GO:0010008">
    <property type="term" value="C:endosome membrane"/>
    <property type="evidence" value="ECO:0007669"/>
    <property type="project" value="TreeGrafter"/>
</dbReference>
<name>A0A8B6D3W5_MYTGA</name>
<protein>
    <submittedName>
        <fullName evidence="8">Pleckstrin homology domain-containing family M member 2</fullName>
    </submittedName>
</protein>
<feature type="compositionally biased region" description="Basic and acidic residues" evidence="5">
    <location>
        <begin position="495"/>
        <end position="520"/>
    </location>
</feature>
<dbReference type="GO" id="GO:0032880">
    <property type="term" value="P:regulation of protein localization"/>
    <property type="evidence" value="ECO:0007669"/>
    <property type="project" value="TreeGrafter"/>
</dbReference>
<dbReference type="GO" id="GO:0032418">
    <property type="term" value="P:lysosome localization"/>
    <property type="evidence" value="ECO:0007669"/>
    <property type="project" value="TreeGrafter"/>
</dbReference>
<dbReference type="Pfam" id="PF02759">
    <property type="entry name" value="RUN"/>
    <property type="match status" value="1"/>
</dbReference>
<dbReference type="InterPro" id="IPR001849">
    <property type="entry name" value="PH_domain"/>
</dbReference>
<dbReference type="Proteomes" id="UP000596742">
    <property type="component" value="Unassembled WGS sequence"/>
</dbReference>
<dbReference type="PANTHER" id="PTHR46556">
    <property type="entry name" value="PLECKSTRIN HOMOLOGY DOMAIN-CONTAINING FAMILY M MEMBER 2"/>
    <property type="match status" value="1"/>
</dbReference>
<evidence type="ECO:0000256" key="3">
    <source>
        <dbReference type="ARBA" id="ARBA00022490"/>
    </source>
</evidence>
<dbReference type="Pfam" id="PF00169">
    <property type="entry name" value="PH"/>
    <property type="match status" value="1"/>
</dbReference>